<dbReference type="Pfam" id="PF00903">
    <property type="entry name" value="Glyoxalase"/>
    <property type="match status" value="1"/>
</dbReference>
<evidence type="ECO:0000313" key="3">
    <source>
        <dbReference type="Proteomes" id="UP001595704"/>
    </source>
</evidence>
<dbReference type="Proteomes" id="UP001595704">
    <property type="component" value="Unassembled WGS sequence"/>
</dbReference>
<gene>
    <name evidence="2" type="ORF">ACFONL_15190</name>
</gene>
<dbReference type="SUPFAM" id="SSF54593">
    <property type="entry name" value="Glyoxalase/Bleomycin resistance protein/Dihydroxybiphenyl dioxygenase"/>
    <property type="match status" value="1"/>
</dbReference>
<comment type="caution">
    <text evidence="2">The sequence shown here is derived from an EMBL/GenBank/DDBJ whole genome shotgun (WGS) entry which is preliminary data.</text>
</comment>
<dbReference type="RefSeq" id="WP_191319078.1">
    <property type="nucleotide sequence ID" value="NZ_BNCG01000006.1"/>
</dbReference>
<dbReference type="InterPro" id="IPR052164">
    <property type="entry name" value="Anthracycline_SecMetBiosynth"/>
</dbReference>
<dbReference type="PANTHER" id="PTHR33993:SF14">
    <property type="entry name" value="GB|AAF24581.1"/>
    <property type="match status" value="1"/>
</dbReference>
<dbReference type="Gene3D" id="3.30.720.110">
    <property type="match status" value="1"/>
</dbReference>
<dbReference type="PANTHER" id="PTHR33993">
    <property type="entry name" value="GLYOXALASE-RELATED"/>
    <property type="match status" value="1"/>
</dbReference>
<organism evidence="2 3">
    <name type="scientific">Camelimonas fluminis</name>
    <dbReference type="NCBI Taxonomy" id="1576911"/>
    <lineage>
        <taxon>Bacteria</taxon>
        <taxon>Pseudomonadati</taxon>
        <taxon>Pseudomonadota</taxon>
        <taxon>Alphaproteobacteria</taxon>
        <taxon>Hyphomicrobiales</taxon>
        <taxon>Chelatococcaceae</taxon>
        <taxon>Camelimonas</taxon>
    </lineage>
</organism>
<name>A0ABV7UJS7_9HYPH</name>
<accession>A0ABV7UJS7</accession>
<proteinExistence type="predicted"/>
<dbReference type="InterPro" id="IPR037523">
    <property type="entry name" value="VOC_core"/>
</dbReference>
<dbReference type="PROSITE" id="PS51819">
    <property type="entry name" value="VOC"/>
    <property type="match status" value="1"/>
</dbReference>
<evidence type="ECO:0000313" key="2">
    <source>
        <dbReference type="EMBL" id="MFC3638690.1"/>
    </source>
</evidence>
<sequence>MNPVTSTPPSIDASFAITSFYPVLMTGDVAATAAFYQQMFGFRPLFTTDWYVHLQAPGDSNVNLAILRGDHDTIPAAGRGRAAGLLLNFEVPDVDAVHDRLAASGADIVLPLRDEDFGQRHFIMAAPDGVLVDVITPIPPSEAFAALYQEP</sequence>
<dbReference type="Gene3D" id="3.30.720.120">
    <property type="match status" value="1"/>
</dbReference>
<evidence type="ECO:0000259" key="1">
    <source>
        <dbReference type="PROSITE" id="PS51819"/>
    </source>
</evidence>
<dbReference type="EMBL" id="JBHRYC010000077">
    <property type="protein sequence ID" value="MFC3638690.1"/>
    <property type="molecule type" value="Genomic_DNA"/>
</dbReference>
<dbReference type="InterPro" id="IPR029068">
    <property type="entry name" value="Glyas_Bleomycin-R_OHBP_Dase"/>
</dbReference>
<dbReference type="InterPro" id="IPR004360">
    <property type="entry name" value="Glyas_Fos-R_dOase_dom"/>
</dbReference>
<feature type="domain" description="VOC" evidence="1">
    <location>
        <begin position="18"/>
        <end position="137"/>
    </location>
</feature>
<reference evidence="3" key="1">
    <citation type="journal article" date="2019" name="Int. J. Syst. Evol. Microbiol.">
        <title>The Global Catalogue of Microorganisms (GCM) 10K type strain sequencing project: providing services to taxonomists for standard genome sequencing and annotation.</title>
        <authorList>
            <consortium name="The Broad Institute Genomics Platform"/>
            <consortium name="The Broad Institute Genome Sequencing Center for Infectious Disease"/>
            <person name="Wu L."/>
            <person name="Ma J."/>
        </authorList>
    </citation>
    <scope>NUCLEOTIDE SEQUENCE [LARGE SCALE GENOMIC DNA]</scope>
    <source>
        <strain evidence="3">KCTC 42282</strain>
    </source>
</reference>
<keyword evidence="3" id="KW-1185">Reference proteome</keyword>
<protein>
    <submittedName>
        <fullName evidence="2">VOC family protein</fullName>
    </submittedName>
</protein>